<feature type="compositionally biased region" description="Basic and acidic residues" evidence="1">
    <location>
        <begin position="283"/>
        <end position="296"/>
    </location>
</feature>
<gene>
    <name evidence="2" type="ORF">IPN75_03175</name>
</gene>
<comment type="caution">
    <text evidence="2">The sequence shown here is derived from an EMBL/GenBank/DDBJ whole genome shotgun (WGS) entry which is preliminary data.</text>
</comment>
<accession>A0A9D7LS56</accession>
<name>A0A9D7LS56_9RHOO</name>
<protein>
    <submittedName>
        <fullName evidence="2">Uncharacterized protein</fullName>
    </submittedName>
</protein>
<sequence>MSVIHRIRRQRWQVRAGSAADAFAVRALLRRENEASLLPAIEAAFAACDTGRDIRLPLLEIKLGISSLENLADELPARLAEAVRLALSEALAGQPGAPTPAKAQPTPASRLHHYLLSGQLEWFDADRESALLREQLAAEARQWSSAPSAIWPALRADLPAEGAARSAAFFRLLQLLDDDGRRVWWDFSVQQAAQLGDELSPLILALRQMHLGRPADPALRLQALAMVMLPPDAGSLPQGRAELQGLVQALAGLLGPLSTVDRKNWQKIEAWVGEQVPVAADQQSEKLPKTNREERATLAPESDESFENSPDFPVDCHEAPGLPLRSAGLVLLHPYLPRLFAALGWVAERHPAGEPFPWASLPRAAALLNWLATGREEPLEFELGTVKLLLGLRPDDALPVAKGLLGDAEREEGGALLAAVLEHWPALGKTSTDGLRLAFLQRGGLLYPAADGWLLRPQTETYDILLDRLPWGISIARLPWMNRNLHIEWTRS</sequence>
<dbReference type="InterPro" id="IPR045538">
    <property type="entry name" value="CIS_TMP"/>
</dbReference>
<evidence type="ECO:0000313" key="2">
    <source>
        <dbReference type="EMBL" id="MBK8889452.1"/>
    </source>
</evidence>
<dbReference type="AlphaFoldDB" id="A0A9D7LS56"/>
<feature type="region of interest" description="Disordered" evidence="1">
    <location>
        <begin position="281"/>
        <end position="308"/>
    </location>
</feature>
<dbReference type="EMBL" id="JADKBR010000001">
    <property type="protein sequence ID" value="MBK8889452.1"/>
    <property type="molecule type" value="Genomic_DNA"/>
</dbReference>
<proteinExistence type="predicted"/>
<organism evidence="2 3">
    <name type="scientific">Candidatus Dechloromonas phosphorivorans</name>
    <dbReference type="NCBI Taxonomy" id="2899244"/>
    <lineage>
        <taxon>Bacteria</taxon>
        <taxon>Pseudomonadati</taxon>
        <taxon>Pseudomonadota</taxon>
        <taxon>Betaproteobacteria</taxon>
        <taxon>Rhodocyclales</taxon>
        <taxon>Azonexaceae</taxon>
        <taxon>Dechloromonas</taxon>
    </lineage>
</organism>
<evidence type="ECO:0000256" key="1">
    <source>
        <dbReference type="SAM" id="MobiDB-lite"/>
    </source>
</evidence>
<reference evidence="2" key="1">
    <citation type="submission" date="2020-10" db="EMBL/GenBank/DDBJ databases">
        <title>Connecting structure to function with the recovery of over 1000 high-quality activated sludge metagenome-assembled genomes encoding full-length rRNA genes using long-read sequencing.</title>
        <authorList>
            <person name="Singleton C.M."/>
            <person name="Petriglieri F."/>
            <person name="Kristensen J.M."/>
            <person name="Kirkegaard R.H."/>
            <person name="Michaelsen T.Y."/>
            <person name="Andersen M.H."/>
            <person name="Karst S.M."/>
            <person name="Dueholm M.S."/>
            <person name="Nielsen P.H."/>
            <person name="Albertsen M."/>
        </authorList>
    </citation>
    <scope>NUCLEOTIDE SEQUENCE</scope>
    <source>
        <strain evidence="2">OdNE_18-Q3-R46-58_BAT3C.305</strain>
    </source>
</reference>
<dbReference type="Proteomes" id="UP000808146">
    <property type="component" value="Unassembled WGS sequence"/>
</dbReference>
<evidence type="ECO:0000313" key="3">
    <source>
        <dbReference type="Proteomes" id="UP000808146"/>
    </source>
</evidence>
<dbReference type="Pfam" id="PF19268">
    <property type="entry name" value="CIS_TMP"/>
    <property type="match status" value="1"/>
</dbReference>